<protein>
    <submittedName>
        <fullName evidence="1">Uncharacterized protein</fullName>
    </submittedName>
</protein>
<dbReference type="EMBL" id="UINC01014699">
    <property type="protein sequence ID" value="SVA62516.1"/>
    <property type="molecule type" value="Genomic_DNA"/>
</dbReference>
<name>A0A381XCP2_9ZZZZ</name>
<sequence>MRMVKVPLGDRSYSIKIGNGLLPRLGGECRRLKLGK</sequence>
<reference evidence="1" key="1">
    <citation type="submission" date="2018-05" db="EMBL/GenBank/DDBJ databases">
        <authorList>
            <person name="Lanie J.A."/>
            <person name="Ng W.-L."/>
            <person name="Kazmierczak K.M."/>
            <person name="Andrzejewski T.M."/>
            <person name="Davidsen T.M."/>
            <person name="Wayne K.J."/>
            <person name="Tettelin H."/>
            <person name="Glass J.I."/>
            <person name="Rusch D."/>
            <person name="Podicherti R."/>
            <person name="Tsui H.-C.T."/>
            <person name="Winkler M.E."/>
        </authorList>
    </citation>
    <scope>NUCLEOTIDE SEQUENCE</scope>
</reference>
<organism evidence="1">
    <name type="scientific">marine metagenome</name>
    <dbReference type="NCBI Taxonomy" id="408172"/>
    <lineage>
        <taxon>unclassified sequences</taxon>
        <taxon>metagenomes</taxon>
        <taxon>ecological metagenomes</taxon>
    </lineage>
</organism>
<accession>A0A381XCP2</accession>
<feature type="non-terminal residue" evidence="1">
    <location>
        <position position="36"/>
    </location>
</feature>
<proteinExistence type="predicted"/>
<gene>
    <name evidence="1" type="ORF">METZ01_LOCUS115370</name>
</gene>
<evidence type="ECO:0000313" key="1">
    <source>
        <dbReference type="EMBL" id="SVA62516.1"/>
    </source>
</evidence>
<dbReference type="AlphaFoldDB" id="A0A381XCP2"/>